<dbReference type="NCBIfam" id="TIGR04354">
    <property type="entry name" value="amphi-Trp"/>
    <property type="match status" value="1"/>
</dbReference>
<dbReference type="Pfam" id="PF20068">
    <property type="entry name" value="Amphi-Trp"/>
    <property type="match status" value="1"/>
</dbReference>
<proteinExistence type="predicted"/>
<feature type="region of interest" description="Disordered" evidence="1">
    <location>
        <begin position="1"/>
        <end position="22"/>
    </location>
</feature>
<name>G7WM91_METH6</name>
<accession>G7WM91</accession>
<dbReference type="PATRIC" id="fig|1110509.7.peg.412"/>
<keyword evidence="4" id="KW-1185">Reference proteome</keyword>
<dbReference type="EMBL" id="CP003117">
    <property type="protein sequence ID" value="AET63756.1"/>
    <property type="molecule type" value="Genomic_DNA"/>
</dbReference>
<sequence>MISMVSINGRLGKSKGSPTGGEKFEQEFYMTAAEVAATLRSLADEIEGLGRVEASTGDWTLGVSPADPMKLEVQYKHDPARRELEFQLKLKENP</sequence>
<dbReference type="InterPro" id="IPR027598">
    <property type="entry name" value="Amphi-Trp_dom"/>
</dbReference>
<reference evidence="3 4" key="1">
    <citation type="journal article" date="2012" name="PLoS ONE">
        <title>The genome characteristics and predicted function of methyl-group oxidation pathway in the obligate aceticlastic methanogens, Methanosaeta spp.</title>
        <authorList>
            <person name="Zhu J."/>
            <person name="Zheng H."/>
            <person name="Ai G."/>
            <person name="Zhang G."/>
            <person name="Liu D."/>
            <person name="Liu X."/>
            <person name="Dong X."/>
        </authorList>
    </citation>
    <scope>NUCLEOTIDE SEQUENCE [LARGE SCALE GENOMIC DNA]</scope>
    <source>
        <strain evidence="3 4">6Ac</strain>
    </source>
</reference>
<evidence type="ECO:0000313" key="4">
    <source>
        <dbReference type="Proteomes" id="UP000005877"/>
    </source>
</evidence>
<protein>
    <recommendedName>
        <fullName evidence="2">Amphi-Trp domain-containing protein</fullName>
    </recommendedName>
</protein>
<evidence type="ECO:0000259" key="2">
    <source>
        <dbReference type="Pfam" id="PF20068"/>
    </source>
</evidence>
<feature type="domain" description="Amphi-Trp" evidence="2">
    <location>
        <begin position="23"/>
        <end position="89"/>
    </location>
</feature>
<evidence type="ECO:0000313" key="3">
    <source>
        <dbReference type="EMBL" id="AET63756.1"/>
    </source>
</evidence>
<evidence type="ECO:0000256" key="1">
    <source>
        <dbReference type="SAM" id="MobiDB-lite"/>
    </source>
</evidence>
<dbReference type="STRING" id="1110509.Mhar_0369"/>
<dbReference type="KEGG" id="mhi:Mhar_0369"/>
<dbReference type="AlphaFoldDB" id="G7WM91"/>
<dbReference type="HOGENOM" id="CLU_180499_1_0_2"/>
<gene>
    <name evidence="3" type="ordered locus">Mhar_0369</name>
</gene>
<organism evidence="3 4">
    <name type="scientific">Methanothrix harundinacea (strain 6Ac)</name>
    <name type="common">Methanosaeta harundinacea</name>
    <dbReference type="NCBI Taxonomy" id="1110509"/>
    <lineage>
        <taxon>Archaea</taxon>
        <taxon>Methanobacteriati</taxon>
        <taxon>Methanobacteriota</taxon>
        <taxon>Stenosarchaea group</taxon>
        <taxon>Methanomicrobia</taxon>
        <taxon>Methanotrichales</taxon>
        <taxon>Methanotrichaceae</taxon>
        <taxon>Methanothrix</taxon>
    </lineage>
</organism>
<dbReference type="Proteomes" id="UP000005877">
    <property type="component" value="Chromosome"/>
</dbReference>